<organism evidence="1">
    <name type="scientific">marine metagenome</name>
    <dbReference type="NCBI Taxonomy" id="408172"/>
    <lineage>
        <taxon>unclassified sequences</taxon>
        <taxon>metagenomes</taxon>
        <taxon>ecological metagenomes</taxon>
    </lineage>
</organism>
<dbReference type="AlphaFoldDB" id="A0A381WRI0"/>
<feature type="non-terminal residue" evidence="1">
    <location>
        <position position="1"/>
    </location>
</feature>
<name>A0A381WRI0_9ZZZZ</name>
<proteinExistence type="predicted"/>
<evidence type="ECO:0000313" key="1">
    <source>
        <dbReference type="EMBL" id="SVA55126.1"/>
    </source>
</evidence>
<sequence>YLQIIIDRYQPIIMKIKKLKK</sequence>
<gene>
    <name evidence="1" type="ORF">METZ01_LOCUS107980</name>
</gene>
<accession>A0A381WRI0</accession>
<reference evidence="1" key="1">
    <citation type="submission" date="2018-05" db="EMBL/GenBank/DDBJ databases">
        <authorList>
            <person name="Lanie J.A."/>
            <person name="Ng W.-L."/>
            <person name="Kazmierczak K.M."/>
            <person name="Andrzejewski T.M."/>
            <person name="Davidsen T.M."/>
            <person name="Wayne K.J."/>
            <person name="Tettelin H."/>
            <person name="Glass J.I."/>
            <person name="Rusch D."/>
            <person name="Podicherti R."/>
            <person name="Tsui H.-C.T."/>
            <person name="Winkler M.E."/>
        </authorList>
    </citation>
    <scope>NUCLEOTIDE SEQUENCE</scope>
</reference>
<dbReference type="EMBL" id="UINC01012652">
    <property type="protein sequence ID" value="SVA55126.1"/>
    <property type="molecule type" value="Genomic_DNA"/>
</dbReference>
<protein>
    <submittedName>
        <fullName evidence="1">Uncharacterized protein</fullName>
    </submittedName>
</protein>